<dbReference type="OrthoDB" id="10042665at2759"/>
<name>A0A8H7DYS7_9EURO</name>
<proteinExistence type="predicted"/>
<comment type="caution">
    <text evidence="1">The sequence shown here is derived from an EMBL/GenBank/DDBJ whole genome shotgun (WGS) entry which is preliminary data.</text>
</comment>
<dbReference type="Proteomes" id="UP000606974">
    <property type="component" value="Unassembled WGS sequence"/>
</dbReference>
<dbReference type="AlphaFoldDB" id="A0A8H7DYS7"/>
<reference evidence="1" key="1">
    <citation type="submission" date="2020-02" db="EMBL/GenBank/DDBJ databases">
        <authorList>
            <person name="Palmer J.M."/>
        </authorList>
    </citation>
    <scope>NUCLEOTIDE SEQUENCE</scope>
    <source>
        <strain evidence="1">EPUS1.4</strain>
        <tissue evidence="1">Thallus</tissue>
    </source>
</reference>
<gene>
    <name evidence="1" type="ORF">GJ744_005263</name>
</gene>
<evidence type="ECO:0000313" key="2">
    <source>
        <dbReference type="Proteomes" id="UP000606974"/>
    </source>
</evidence>
<evidence type="ECO:0000313" key="1">
    <source>
        <dbReference type="EMBL" id="KAF7502675.1"/>
    </source>
</evidence>
<keyword evidence="2" id="KW-1185">Reference proteome</keyword>
<protein>
    <submittedName>
        <fullName evidence="1">Uncharacterized protein</fullName>
    </submittedName>
</protein>
<accession>A0A8H7DYS7</accession>
<organism evidence="1 2">
    <name type="scientific">Endocarpon pusillum</name>
    <dbReference type="NCBI Taxonomy" id="364733"/>
    <lineage>
        <taxon>Eukaryota</taxon>
        <taxon>Fungi</taxon>
        <taxon>Dikarya</taxon>
        <taxon>Ascomycota</taxon>
        <taxon>Pezizomycotina</taxon>
        <taxon>Eurotiomycetes</taxon>
        <taxon>Chaetothyriomycetidae</taxon>
        <taxon>Verrucariales</taxon>
        <taxon>Verrucariaceae</taxon>
        <taxon>Endocarpon</taxon>
    </lineage>
</organism>
<dbReference type="EMBL" id="JAACFV010000228">
    <property type="protein sequence ID" value="KAF7502675.1"/>
    <property type="molecule type" value="Genomic_DNA"/>
</dbReference>
<sequence length="184" mass="21620">MVAAVESLVNEVPDFGEYFPHFDPLEDIQSPYLFTYYSLPFMPEILPKLDPLSRNHLQELQRTIYESHGWEYALANAKAGKGLVARHLVKYLIKPGDIIVDIQGLKTQAYQALEWAEEMPPDDDGDREDYEDYNILRRKIPPKRGRKSQSNDVRKTLRYKWQLPVSSWRFDGHLRCMKRSYKSI</sequence>